<keyword evidence="3" id="KW-0732">Signal</keyword>
<dbReference type="Gene3D" id="2.10.25.30">
    <property type="entry name" value="EGF-like, alliinase"/>
    <property type="match status" value="1"/>
</dbReference>
<dbReference type="InterPro" id="IPR015421">
    <property type="entry name" value="PyrdxlP-dep_Trfase_major"/>
</dbReference>
<dbReference type="InterPro" id="IPR006948">
    <property type="entry name" value="Alliinase_C"/>
</dbReference>
<evidence type="ECO:0000259" key="4">
    <source>
        <dbReference type="Pfam" id="PF04864"/>
    </source>
</evidence>
<dbReference type="OrthoDB" id="2020362at2759"/>
<dbReference type="AlphaFoldDB" id="A0A830I1D4"/>
<dbReference type="GO" id="GO:0006520">
    <property type="term" value="P:amino acid metabolic process"/>
    <property type="evidence" value="ECO:0007669"/>
    <property type="project" value="TreeGrafter"/>
</dbReference>
<dbReference type="EMBL" id="BNJQ01000032">
    <property type="protein sequence ID" value="GHP10957.1"/>
    <property type="molecule type" value="Genomic_DNA"/>
</dbReference>
<sequence length="429" mass="46469">MSLVFLLALIHAVTSKHQSVGDPFVDPRSPCSQHGMFEDDVCRCDNCYVGATCETKSETCVVDASSGSPFFTDDYWISEVRNGNKDSTVTIAPYYHIGYGAFVGAGNCGGFAPVSGGCRNDLETEIRALHDAVGNFKHNGYTLVMGVGSTELIAASIYSLLDSSQNATVFSEEPYYNGHSGVAEFFGRNWAQSAEEAEANARTYGRNSTLEFVTSPSNPTGAMRTKQVASGTAVFDSAYFWPHFTPITADRKLSDHDVALFTLSKITGHASSRIGWAFVKNADMAARLSGYVGASGGLVRESQLRATTILASERRRGYPVLTFASERMASRWSALESVLGSSACYSLQPRGGRATDMWSGKTYAPSPAYAWIRCVSGNDCYQTMLSAGVRGRAGPKFGANKDHVRLELLMGEPDFQSMLDLLRKLQSKC</sequence>
<feature type="chain" id="PRO_5032508327" description="Alliinase C-terminal domain-containing protein" evidence="3">
    <location>
        <begin position="16"/>
        <end position="429"/>
    </location>
</feature>
<dbReference type="InterPro" id="IPR050478">
    <property type="entry name" value="Ethylene_sulfur-biosynth"/>
</dbReference>
<evidence type="ECO:0000313" key="6">
    <source>
        <dbReference type="Proteomes" id="UP000660262"/>
    </source>
</evidence>
<dbReference type="InterPro" id="IPR037029">
    <property type="entry name" value="Alliinase_N_sf"/>
</dbReference>
<dbReference type="GO" id="GO:0016846">
    <property type="term" value="F:carbon-sulfur lyase activity"/>
    <property type="evidence" value="ECO:0007669"/>
    <property type="project" value="InterPro"/>
</dbReference>
<protein>
    <recommendedName>
        <fullName evidence="4">Alliinase C-terminal domain-containing protein</fullName>
    </recommendedName>
</protein>
<evidence type="ECO:0000256" key="2">
    <source>
        <dbReference type="ARBA" id="ARBA00022898"/>
    </source>
</evidence>
<name>A0A830I1D4_9CHLO</name>
<feature type="signal peptide" evidence="3">
    <location>
        <begin position="1"/>
        <end position="15"/>
    </location>
</feature>
<dbReference type="InterPro" id="IPR015424">
    <property type="entry name" value="PyrdxlP-dep_Trfase"/>
</dbReference>
<dbReference type="SUPFAM" id="SSF53383">
    <property type="entry name" value="PLP-dependent transferases"/>
    <property type="match status" value="1"/>
</dbReference>
<dbReference type="PANTHER" id="PTHR43795:SF20">
    <property type="entry name" value="TRYPTOPHAN AMINOTRANSFERASE-RELATED PROTEIN 3"/>
    <property type="match status" value="1"/>
</dbReference>
<dbReference type="GO" id="GO:0008483">
    <property type="term" value="F:transaminase activity"/>
    <property type="evidence" value="ECO:0007669"/>
    <property type="project" value="TreeGrafter"/>
</dbReference>
<evidence type="ECO:0000256" key="1">
    <source>
        <dbReference type="ARBA" id="ARBA00006312"/>
    </source>
</evidence>
<keyword evidence="2" id="KW-0663">Pyridoxal phosphate</keyword>
<evidence type="ECO:0000256" key="3">
    <source>
        <dbReference type="SAM" id="SignalP"/>
    </source>
</evidence>
<accession>A0A830I1D4</accession>
<proteinExistence type="inferred from homology"/>
<keyword evidence="6" id="KW-1185">Reference proteome</keyword>
<feature type="domain" description="Alliinase C-terminal" evidence="4">
    <location>
        <begin position="62"/>
        <end position="425"/>
    </location>
</feature>
<gene>
    <name evidence="5" type="ORF">PPROV_000968700</name>
</gene>
<organism evidence="5 6">
    <name type="scientific">Pycnococcus provasolii</name>
    <dbReference type="NCBI Taxonomy" id="41880"/>
    <lineage>
        <taxon>Eukaryota</taxon>
        <taxon>Viridiplantae</taxon>
        <taxon>Chlorophyta</taxon>
        <taxon>Pseudoscourfieldiophyceae</taxon>
        <taxon>Pseudoscourfieldiales</taxon>
        <taxon>Pycnococcaceae</taxon>
        <taxon>Pycnococcus</taxon>
    </lineage>
</organism>
<dbReference type="Proteomes" id="UP000660262">
    <property type="component" value="Unassembled WGS sequence"/>
</dbReference>
<evidence type="ECO:0000313" key="5">
    <source>
        <dbReference type="EMBL" id="GHP10957.1"/>
    </source>
</evidence>
<dbReference type="InterPro" id="IPR015422">
    <property type="entry name" value="PyrdxlP-dep_Trfase_small"/>
</dbReference>
<dbReference type="Gene3D" id="3.90.1150.10">
    <property type="entry name" value="Aspartate Aminotransferase, domain 1"/>
    <property type="match status" value="1"/>
</dbReference>
<comment type="similarity">
    <text evidence="1">Belongs to the alliinase family.</text>
</comment>
<dbReference type="PANTHER" id="PTHR43795">
    <property type="entry name" value="BIFUNCTIONAL ASPARTATE AMINOTRANSFERASE AND GLUTAMATE/ASPARTATE-PREPHENATE AMINOTRANSFERASE-RELATED"/>
    <property type="match status" value="1"/>
</dbReference>
<reference evidence="5" key="1">
    <citation type="submission" date="2020-10" db="EMBL/GenBank/DDBJ databases">
        <title>Unveiling of a novel bifunctional photoreceptor, Dualchrome1, isolated from a cosmopolitan green alga.</title>
        <authorList>
            <person name="Suzuki S."/>
            <person name="Kawachi M."/>
        </authorList>
    </citation>
    <scope>NUCLEOTIDE SEQUENCE</scope>
    <source>
        <strain evidence="5">NIES 2893</strain>
    </source>
</reference>
<dbReference type="Pfam" id="PF04864">
    <property type="entry name" value="Alliinase_C"/>
    <property type="match status" value="1"/>
</dbReference>
<dbReference type="Gene3D" id="3.40.640.10">
    <property type="entry name" value="Type I PLP-dependent aspartate aminotransferase-like (Major domain)"/>
    <property type="match status" value="1"/>
</dbReference>
<comment type="caution">
    <text evidence="5">The sequence shown here is derived from an EMBL/GenBank/DDBJ whole genome shotgun (WGS) entry which is preliminary data.</text>
</comment>